<dbReference type="RefSeq" id="WP_267162162.1">
    <property type="nucleotide sequence ID" value="NZ_CP112972.1"/>
</dbReference>
<dbReference type="GO" id="GO:0016491">
    <property type="term" value="F:oxidoreductase activity"/>
    <property type="evidence" value="ECO:0007669"/>
    <property type="project" value="UniProtKB-KW"/>
</dbReference>
<dbReference type="InterPro" id="IPR004099">
    <property type="entry name" value="Pyr_nucl-diS_OxRdtase_dimer"/>
</dbReference>
<evidence type="ECO:0000259" key="11">
    <source>
        <dbReference type="Pfam" id="PF07992"/>
    </source>
</evidence>
<name>A0ABD5W5C1_9EURY</name>
<evidence type="ECO:0000256" key="9">
    <source>
        <dbReference type="RuleBase" id="RU003691"/>
    </source>
</evidence>
<dbReference type="Pfam" id="PF07992">
    <property type="entry name" value="Pyr_redox_2"/>
    <property type="match status" value="1"/>
</dbReference>
<keyword evidence="5" id="KW-0521">NADP</keyword>
<evidence type="ECO:0000313" key="12">
    <source>
        <dbReference type="EMBL" id="MFC7059388.1"/>
    </source>
</evidence>
<keyword evidence="6 9" id="KW-0560">Oxidoreductase</keyword>
<dbReference type="EMBL" id="JBHSZI010000001">
    <property type="protein sequence ID" value="MFC7059388.1"/>
    <property type="molecule type" value="Genomic_DNA"/>
</dbReference>
<proteinExistence type="inferred from homology"/>
<feature type="domain" description="FAD/NAD(P)-binding" evidence="11">
    <location>
        <begin position="4"/>
        <end position="325"/>
    </location>
</feature>
<evidence type="ECO:0000256" key="1">
    <source>
        <dbReference type="ARBA" id="ARBA00001974"/>
    </source>
</evidence>
<comment type="cofactor">
    <cofactor evidence="1">
        <name>FAD</name>
        <dbReference type="ChEBI" id="CHEBI:57692"/>
    </cofactor>
</comment>
<accession>A0ABD5W5C1</accession>
<organism evidence="12 13">
    <name type="scientific">Halovenus salina</name>
    <dbReference type="NCBI Taxonomy" id="1510225"/>
    <lineage>
        <taxon>Archaea</taxon>
        <taxon>Methanobacteriati</taxon>
        <taxon>Methanobacteriota</taxon>
        <taxon>Stenosarchaea group</taxon>
        <taxon>Halobacteria</taxon>
        <taxon>Halobacteriales</taxon>
        <taxon>Haloarculaceae</taxon>
        <taxon>Halovenus</taxon>
    </lineage>
</organism>
<evidence type="ECO:0000256" key="7">
    <source>
        <dbReference type="ARBA" id="ARBA00023157"/>
    </source>
</evidence>
<evidence type="ECO:0000256" key="2">
    <source>
        <dbReference type="ARBA" id="ARBA00007532"/>
    </source>
</evidence>
<evidence type="ECO:0000256" key="8">
    <source>
        <dbReference type="ARBA" id="ARBA00023284"/>
    </source>
</evidence>
<evidence type="ECO:0000256" key="3">
    <source>
        <dbReference type="ARBA" id="ARBA00022630"/>
    </source>
</evidence>
<keyword evidence="8 9" id="KW-0676">Redox-active center</keyword>
<dbReference type="EC" id="1.-.-.-" evidence="12"/>
<evidence type="ECO:0000256" key="5">
    <source>
        <dbReference type="ARBA" id="ARBA00022857"/>
    </source>
</evidence>
<dbReference type="PANTHER" id="PTHR43014:SF5">
    <property type="entry name" value="GLUTATHIONE REDUCTASE (NADPH)"/>
    <property type="match status" value="1"/>
</dbReference>
<dbReference type="SUPFAM" id="SSF51905">
    <property type="entry name" value="FAD/NAD(P)-binding domain"/>
    <property type="match status" value="1"/>
</dbReference>
<evidence type="ECO:0000256" key="4">
    <source>
        <dbReference type="ARBA" id="ARBA00022827"/>
    </source>
</evidence>
<dbReference type="InterPro" id="IPR036188">
    <property type="entry name" value="FAD/NAD-bd_sf"/>
</dbReference>
<keyword evidence="13" id="KW-1185">Reference proteome</keyword>
<keyword evidence="4 9" id="KW-0274">FAD</keyword>
<dbReference type="PANTHER" id="PTHR43014">
    <property type="entry name" value="MERCURIC REDUCTASE"/>
    <property type="match status" value="1"/>
</dbReference>
<keyword evidence="7" id="KW-1015">Disulfide bond</keyword>
<dbReference type="PRINTS" id="PR00411">
    <property type="entry name" value="PNDRDTASEI"/>
</dbReference>
<reference evidence="12 13" key="1">
    <citation type="journal article" date="2019" name="Int. J. Syst. Evol. Microbiol.">
        <title>The Global Catalogue of Microorganisms (GCM) 10K type strain sequencing project: providing services to taxonomists for standard genome sequencing and annotation.</title>
        <authorList>
            <consortium name="The Broad Institute Genomics Platform"/>
            <consortium name="The Broad Institute Genome Sequencing Center for Infectious Disease"/>
            <person name="Wu L."/>
            <person name="Ma J."/>
        </authorList>
    </citation>
    <scope>NUCLEOTIDE SEQUENCE [LARGE SCALE GENOMIC DNA]</scope>
    <source>
        <strain evidence="12 13">JCM 30072</strain>
    </source>
</reference>
<keyword evidence="3 9" id="KW-0285">Flavoprotein</keyword>
<dbReference type="PROSITE" id="PS00076">
    <property type="entry name" value="PYRIDINE_REDOX_1"/>
    <property type="match status" value="1"/>
</dbReference>
<dbReference type="Gene3D" id="3.30.390.30">
    <property type="match status" value="1"/>
</dbReference>
<dbReference type="AlphaFoldDB" id="A0ABD5W5C1"/>
<dbReference type="SUPFAM" id="SSF55424">
    <property type="entry name" value="FAD/NAD-linked reductases, dimerisation (C-terminal) domain"/>
    <property type="match status" value="1"/>
</dbReference>
<sequence>MSIHVAIIGAYGSAGAAAAGELVDESGVELTLIDDGDPGGGLCILRGCMPSKEVLSAGAHRYQARHDDRLVGDLPDIDLDRVVEQKDDHTLGWAGHRRDSIHDYAEREDVTFIHDTARFLDDRVIAAGGERIEPDYVVIATGSSVNVPDIPGIDDVDYMTSADVLDATSFPDSGIVLGLGYVGLEMVPYLVEAAGMDITAVEHDSQPIDEAPPEFGQALLDVYREDFDIEIPTNVHEQRLEPTDDGGVRLYLEDEDGDEQVVEADQLFCFTGRRPSLDGLGLENTRLNTDGWWVEETMQATDDDRVFVAGDVNMKEPILHVAKEQAFQAAENILAHDAGQELEPYENVHHHVIFSGLGVYPFARVGHTADSARAAGHRVVTATRQATDDGVFKSKDVPDGLSTLVVDKNDGTVLGYQGLHYHADVMAKTLQVIVELGLDVREVPDRAYHPTTPEMLDGLFRETAAAVEEN</sequence>
<evidence type="ECO:0000313" key="13">
    <source>
        <dbReference type="Proteomes" id="UP001596445"/>
    </source>
</evidence>
<evidence type="ECO:0000259" key="10">
    <source>
        <dbReference type="Pfam" id="PF02852"/>
    </source>
</evidence>
<dbReference type="GeneID" id="76631545"/>
<comment type="caution">
    <text evidence="12">The sequence shown here is derived from an EMBL/GenBank/DDBJ whole genome shotgun (WGS) entry which is preliminary data.</text>
</comment>
<dbReference type="InterPro" id="IPR016156">
    <property type="entry name" value="FAD/NAD-linked_Rdtase_dimer_sf"/>
</dbReference>
<dbReference type="InterPro" id="IPR023753">
    <property type="entry name" value="FAD/NAD-binding_dom"/>
</dbReference>
<feature type="domain" description="Pyridine nucleotide-disulphide oxidoreductase dimerisation" evidence="10">
    <location>
        <begin position="360"/>
        <end position="456"/>
    </location>
</feature>
<comment type="similarity">
    <text evidence="2 9">Belongs to the class-I pyridine nucleotide-disulfide oxidoreductase family.</text>
</comment>
<dbReference type="InterPro" id="IPR012999">
    <property type="entry name" value="Pyr_OxRdtase_I_AS"/>
</dbReference>
<protein>
    <submittedName>
        <fullName evidence="12">Dihydrolipoyl dehydrogenase family protein</fullName>
        <ecNumber evidence="12">1.-.-.-</ecNumber>
    </submittedName>
</protein>
<gene>
    <name evidence="12" type="ORF">ACFQQG_15935</name>
</gene>
<dbReference type="PRINTS" id="PR00368">
    <property type="entry name" value="FADPNR"/>
</dbReference>
<evidence type="ECO:0000256" key="6">
    <source>
        <dbReference type="ARBA" id="ARBA00023002"/>
    </source>
</evidence>
<dbReference type="Proteomes" id="UP001596445">
    <property type="component" value="Unassembled WGS sequence"/>
</dbReference>
<dbReference type="Gene3D" id="3.50.50.60">
    <property type="entry name" value="FAD/NAD(P)-binding domain"/>
    <property type="match status" value="2"/>
</dbReference>
<dbReference type="Pfam" id="PF02852">
    <property type="entry name" value="Pyr_redox_dim"/>
    <property type="match status" value="1"/>
</dbReference>